<evidence type="ECO:0000313" key="3">
    <source>
        <dbReference type="Proteomes" id="UP000273734"/>
    </source>
</evidence>
<accession>A0AB74DEA8</accession>
<proteinExistence type="predicted"/>
<gene>
    <name evidence="2" type="ORF">DF015_02730</name>
</gene>
<evidence type="ECO:0000256" key="1">
    <source>
        <dbReference type="SAM" id="Phobius"/>
    </source>
</evidence>
<feature type="transmembrane region" description="Helical" evidence="1">
    <location>
        <begin position="46"/>
        <end position="66"/>
    </location>
</feature>
<keyword evidence="1" id="KW-1133">Transmembrane helix</keyword>
<dbReference type="InterPro" id="IPR019253">
    <property type="entry name" value="DUF2244_TM"/>
</dbReference>
<dbReference type="AlphaFoldDB" id="A0AB74DEA8"/>
<name>A0AB74DEA8_9BURK</name>
<reference evidence="2 3" key="1">
    <citation type="submission" date="2018-08" db="EMBL/GenBank/DDBJ databases">
        <title>Comparative analysis of Burkholderia isolates from Puerto Rico.</title>
        <authorList>
            <person name="Hall C."/>
            <person name="Sahl J."/>
            <person name="Wagner D."/>
        </authorList>
    </citation>
    <scope>NUCLEOTIDE SEQUENCE [LARGE SCALE GENOMIC DNA]</scope>
    <source>
        <strain evidence="2 3">Bp8964</strain>
    </source>
</reference>
<dbReference type="InterPro" id="IPR016990">
    <property type="entry name" value="UCP032162_TM"/>
</dbReference>
<sequence length="174" mass="19682">MQACIACHSREAAMEAACVSTDAADAEPVLEDWLMKRNCSMSPRQFVLFYASLAGFSLAIAAMLMWQGAWLVMPFTGVELLAVGVAFAIYARHAVDYERIRLFPHRLVIERMNAEQLTQIEFNPRWVRVEPDATPRDPIRLVSRGQTVVIGQHLAQYRRAQFADELRAALRRCG</sequence>
<evidence type="ECO:0000313" key="2">
    <source>
        <dbReference type="EMBL" id="RQP83097.1"/>
    </source>
</evidence>
<dbReference type="Proteomes" id="UP000273734">
    <property type="component" value="Unassembled WGS sequence"/>
</dbReference>
<feature type="transmembrane region" description="Helical" evidence="1">
    <location>
        <begin position="72"/>
        <end position="91"/>
    </location>
</feature>
<dbReference type="EMBL" id="QTNY01000002">
    <property type="protein sequence ID" value="RQP83097.1"/>
    <property type="molecule type" value="Genomic_DNA"/>
</dbReference>
<organism evidence="2 3">
    <name type="scientific">Burkholderia ubonensis</name>
    <dbReference type="NCBI Taxonomy" id="101571"/>
    <lineage>
        <taxon>Bacteria</taxon>
        <taxon>Pseudomonadati</taxon>
        <taxon>Pseudomonadota</taxon>
        <taxon>Betaproteobacteria</taxon>
        <taxon>Burkholderiales</taxon>
        <taxon>Burkholderiaceae</taxon>
        <taxon>Burkholderia</taxon>
        <taxon>Burkholderia cepacia complex</taxon>
    </lineage>
</organism>
<keyword evidence="1" id="KW-0812">Transmembrane</keyword>
<dbReference type="PIRSF" id="PIRSF032162">
    <property type="entry name" value="UCP032162_imp"/>
    <property type="match status" value="1"/>
</dbReference>
<dbReference type="Pfam" id="PF10003">
    <property type="entry name" value="DUF2244"/>
    <property type="match status" value="1"/>
</dbReference>
<dbReference type="RefSeq" id="WP_095402237.1">
    <property type="nucleotide sequence ID" value="NZ_NQMX01000034.1"/>
</dbReference>
<protein>
    <submittedName>
        <fullName evidence="2">DUF2244 domain-containing protein</fullName>
    </submittedName>
</protein>
<keyword evidence="1" id="KW-0472">Membrane</keyword>
<comment type="caution">
    <text evidence="2">The sequence shown here is derived from an EMBL/GenBank/DDBJ whole genome shotgun (WGS) entry which is preliminary data.</text>
</comment>